<evidence type="ECO:0000313" key="5">
    <source>
        <dbReference type="EMBL" id="CQR56600.1"/>
    </source>
</evidence>
<dbReference type="SMART" id="SM00028">
    <property type="entry name" value="TPR"/>
    <property type="match status" value="3"/>
</dbReference>
<evidence type="ECO:0000256" key="3">
    <source>
        <dbReference type="ARBA" id="ARBA00023163"/>
    </source>
</evidence>
<dbReference type="SUPFAM" id="SSF52540">
    <property type="entry name" value="P-loop containing nucleoside triphosphate hydrolases"/>
    <property type="match status" value="1"/>
</dbReference>
<dbReference type="GO" id="GO:0006355">
    <property type="term" value="P:regulation of DNA-templated transcription"/>
    <property type="evidence" value="ECO:0007669"/>
    <property type="project" value="InterPro"/>
</dbReference>
<evidence type="ECO:0000256" key="1">
    <source>
        <dbReference type="ARBA" id="ARBA00023015"/>
    </source>
</evidence>
<sequence length="914" mass="100251">MNVSALLTLQESSYYNLAMTITIVSAKLFIPPARSKSVVRPRLLERLNGSLQGKLTVLSAAAGYGKTTLASEWLAVCGRRATWLSLDAGDNDPARFLTYLFAACRSIGVNIGEGVFAVLQSPQPPPAESLLTALLNEISSDSEPSILVLDDYHVITAEPVNQAVAFLLEHLPPQMHLVIATREDPPLPLPRLRVRHQLTELRAADLRFNAAEAAEFLGGVMGLTLSAKDVMLLESRTEGWIAGLQLAALSMQGRNDTTGFIQSFTGSHKFVLDYLIEEVLQQQPASIQAFLQFTSVLDKMCGPLCDAVLGKDSEGASRSTGQRTLEYLEHANLFLIPLDNERRWYRYHHLFADLLRERLNQGFFPSEGGKEKTVSELHLRASQWYEDNGFELEAFHHAAAAGDTRRAARLTEGEGMPLLFRGAVTPVLNWLQSLPEEELDAIPSLRVMYASALLMTGRLSSVEQKLQAAEQALHGAVLDEKTRDLIGHIASIRAMLAVSKHQADPIAAESRRALEYLHPDNLAVRAAAAWTLGYAYQLQGEQGLAGAAYNEALSVSKRIGHVMISIMATLGRGNIQEAENRLPAAAGSYLQVLEWAGDPPLPVACEAHLGLARIYYEWNEWDTALMHVQQSILLAGQFEDSDREVAGKVLLAKLKLARGAVSEAAAILEQADDFARQRQYWTQIPHIAAVQVPVMLRQGNLEAAAILAEQHGLPLSLAKVNLALGDAAAALAVLEPVLRQTAVKGRQDERLKGMILYAAALYKCGDNSGAAHTLAEAMRIAEPGGCIRSFVDEGPEAERLLRGSEIPGEMLDYRRKLLAAFAAETPETLEILTSSQTGASRHHIRPDQPLFEKLSRRELEILQLIAQGLSNREIGDRMFLALSTVKGYNRNIFDKLQVSRRTEAIARARMLGLL</sequence>
<dbReference type="Gene3D" id="1.25.40.10">
    <property type="entry name" value="Tetratricopeptide repeat domain"/>
    <property type="match status" value="1"/>
</dbReference>
<dbReference type="PANTHER" id="PTHR44688">
    <property type="entry name" value="DNA-BINDING TRANSCRIPTIONAL ACTIVATOR DEVR_DOSR"/>
    <property type="match status" value="1"/>
</dbReference>
<dbReference type="Proteomes" id="UP000033163">
    <property type="component" value="Chromosome I"/>
</dbReference>
<feature type="domain" description="HTH luxR-type" evidence="4">
    <location>
        <begin position="847"/>
        <end position="912"/>
    </location>
</feature>
<dbReference type="SUPFAM" id="SSF46894">
    <property type="entry name" value="C-terminal effector domain of the bipartite response regulators"/>
    <property type="match status" value="1"/>
</dbReference>
<dbReference type="KEGG" id="pri:PRIO_4198"/>
<dbReference type="InterPro" id="IPR019734">
    <property type="entry name" value="TPR_rpt"/>
</dbReference>
<keyword evidence="2" id="KW-0238">DNA-binding</keyword>
<dbReference type="SUPFAM" id="SSF48452">
    <property type="entry name" value="TPR-like"/>
    <property type="match status" value="1"/>
</dbReference>
<proteinExistence type="predicted"/>
<dbReference type="HOGENOM" id="CLU_006325_2_0_9"/>
<dbReference type="SMART" id="SM00421">
    <property type="entry name" value="HTH_LUXR"/>
    <property type="match status" value="1"/>
</dbReference>
<dbReference type="Pfam" id="PF25873">
    <property type="entry name" value="WHD_MalT"/>
    <property type="match status" value="1"/>
</dbReference>
<keyword evidence="3" id="KW-0804">Transcription</keyword>
<dbReference type="InterPro" id="IPR036388">
    <property type="entry name" value="WH-like_DNA-bd_sf"/>
</dbReference>
<dbReference type="PROSITE" id="PS50043">
    <property type="entry name" value="HTH_LUXR_2"/>
    <property type="match status" value="1"/>
</dbReference>
<name>A0A0E4HBE1_9BACL</name>
<gene>
    <name evidence="5" type="ORF">PRIO_4198</name>
</gene>
<dbReference type="Gene3D" id="3.40.50.300">
    <property type="entry name" value="P-loop containing nucleotide triphosphate hydrolases"/>
    <property type="match status" value="1"/>
</dbReference>
<dbReference type="PRINTS" id="PR00038">
    <property type="entry name" value="HTHLUXR"/>
</dbReference>
<dbReference type="InterPro" id="IPR027417">
    <property type="entry name" value="P-loop_NTPase"/>
</dbReference>
<dbReference type="InterPro" id="IPR041617">
    <property type="entry name" value="TPR_MalT"/>
</dbReference>
<accession>A0A0E4HBE1</accession>
<dbReference type="PATRIC" id="fig|1073571.4.peg.4492"/>
<dbReference type="Pfam" id="PF00196">
    <property type="entry name" value="GerE"/>
    <property type="match status" value="1"/>
</dbReference>
<organism evidence="5 6">
    <name type="scientific">Paenibacillus riograndensis SBR5</name>
    <dbReference type="NCBI Taxonomy" id="1073571"/>
    <lineage>
        <taxon>Bacteria</taxon>
        <taxon>Bacillati</taxon>
        <taxon>Bacillota</taxon>
        <taxon>Bacilli</taxon>
        <taxon>Bacillales</taxon>
        <taxon>Paenibacillaceae</taxon>
        <taxon>Paenibacillus</taxon>
        <taxon>Paenibacillus sonchi group</taxon>
    </lineage>
</organism>
<protein>
    <submittedName>
        <fullName evidence="5">ATP-dependent transcriptional regulator, MalT-like, LuxR family protein</fullName>
    </submittedName>
</protein>
<dbReference type="EMBL" id="LN831776">
    <property type="protein sequence ID" value="CQR56600.1"/>
    <property type="molecule type" value="Genomic_DNA"/>
</dbReference>
<reference evidence="6" key="1">
    <citation type="submission" date="2015-03" db="EMBL/GenBank/DDBJ databases">
        <authorList>
            <person name="Wibberg D."/>
        </authorList>
    </citation>
    <scope>NUCLEOTIDE SEQUENCE [LARGE SCALE GENOMIC DNA]</scope>
</reference>
<dbReference type="Gene3D" id="1.10.10.10">
    <property type="entry name" value="Winged helix-like DNA-binding domain superfamily/Winged helix DNA-binding domain"/>
    <property type="match status" value="1"/>
</dbReference>
<evidence type="ECO:0000259" key="4">
    <source>
        <dbReference type="PROSITE" id="PS50043"/>
    </source>
</evidence>
<dbReference type="CDD" id="cd06170">
    <property type="entry name" value="LuxR_C_like"/>
    <property type="match status" value="1"/>
</dbReference>
<dbReference type="Pfam" id="PF17874">
    <property type="entry name" value="TPR_MalT"/>
    <property type="match status" value="1"/>
</dbReference>
<dbReference type="InterPro" id="IPR000792">
    <property type="entry name" value="Tscrpt_reg_LuxR_C"/>
</dbReference>
<dbReference type="InterPro" id="IPR016032">
    <property type="entry name" value="Sig_transdc_resp-reg_C-effctor"/>
</dbReference>
<dbReference type="PANTHER" id="PTHR44688:SF16">
    <property type="entry name" value="DNA-BINDING TRANSCRIPTIONAL ACTIVATOR DEVR_DOSR"/>
    <property type="match status" value="1"/>
</dbReference>
<dbReference type="STRING" id="483937.AMQ84_16350"/>
<dbReference type="GO" id="GO:0003677">
    <property type="term" value="F:DNA binding"/>
    <property type="evidence" value="ECO:0007669"/>
    <property type="project" value="UniProtKB-KW"/>
</dbReference>
<dbReference type="InterPro" id="IPR059106">
    <property type="entry name" value="WHD_MalT"/>
</dbReference>
<evidence type="ECO:0000313" key="6">
    <source>
        <dbReference type="Proteomes" id="UP000033163"/>
    </source>
</evidence>
<dbReference type="AlphaFoldDB" id="A0A0E4HBE1"/>
<evidence type="ECO:0000256" key="2">
    <source>
        <dbReference type="ARBA" id="ARBA00023125"/>
    </source>
</evidence>
<keyword evidence="1" id="KW-0805">Transcription regulation</keyword>
<dbReference type="PROSITE" id="PS00622">
    <property type="entry name" value="HTH_LUXR_1"/>
    <property type="match status" value="1"/>
</dbReference>
<dbReference type="InterPro" id="IPR011990">
    <property type="entry name" value="TPR-like_helical_dom_sf"/>
</dbReference>